<dbReference type="InterPro" id="IPR013783">
    <property type="entry name" value="Ig-like_fold"/>
</dbReference>
<name>A0A667X7G3_9TELE</name>
<protein>
    <recommendedName>
        <fullName evidence="7">Ig-like domain-containing protein</fullName>
    </recommendedName>
</protein>
<dbReference type="InterPro" id="IPR015631">
    <property type="entry name" value="CD2/SLAM_rcpt"/>
</dbReference>
<keyword evidence="3" id="KW-0472">Membrane</keyword>
<evidence type="ECO:0000313" key="6">
    <source>
        <dbReference type="Proteomes" id="UP000472263"/>
    </source>
</evidence>
<evidence type="ECO:0000256" key="3">
    <source>
        <dbReference type="ARBA" id="ARBA00023136"/>
    </source>
</evidence>
<dbReference type="Gene3D" id="2.60.40.10">
    <property type="entry name" value="Immunoglobulins"/>
    <property type="match status" value="2"/>
</dbReference>
<proteinExistence type="predicted"/>
<organism evidence="5 6">
    <name type="scientific">Myripristis murdjan</name>
    <name type="common">pinecone soldierfish</name>
    <dbReference type="NCBI Taxonomy" id="586833"/>
    <lineage>
        <taxon>Eukaryota</taxon>
        <taxon>Metazoa</taxon>
        <taxon>Chordata</taxon>
        <taxon>Craniata</taxon>
        <taxon>Vertebrata</taxon>
        <taxon>Euteleostomi</taxon>
        <taxon>Actinopterygii</taxon>
        <taxon>Neopterygii</taxon>
        <taxon>Teleostei</taxon>
        <taxon>Neoteleostei</taxon>
        <taxon>Acanthomorphata</taxon>
        <taxon>Holocentriformes</taxon>
        <taxon>Holocentridae</taxon>
        <taxon>Myripristis</taxon>
    </lineage>
</organism>
<dbReference type="PANTHER" id="PTHR12080">
    <property type="entry name" value="SIGNALING LYMPHOCYTIC ACTIVATION MOLECULE"/>
    <property type="match status" value="1"/>
</dbReference>
<evidence type="ECO:0000256" key="1">
    <source>
        <dbReference type="ARBA" id="ARBA00004370"/>
    </source>
</evidence>
<accession>A0A667X7G3</accession>
<dbReference type="GO" id="GO:0016020">
    <property type="term" value="C:membrane"/>
    <property type="evidence" value="ECO:0007669"/>
    <property type="project" value="UniProtKB-SubCell"/>
</dbReference>
<reference evidence="5" key="3">
    <citation type="submission" date="2025-09" db="UniProtKB">
        <authorList>
            <consortium name="Ensembl"/>
        </authorList>
    </citation>
    <scope>IDENTIFICATION</scope>
</reference>
<dbReference type="PANTHER" id="PTHR12080:SF125">
    <property type="entry name" value="CD48 ANTIGEN-LIKE"/>
    <property type="match status" value="1"/>
</dbReference>
<evidence type="ECO:0008006" key="7">
    <source>
        <dbReference type="Google" id="ProtNLM"/>
    </source>
</evidence>
<evidence type="ECO:0000313" key="5">
    <source>
        <dbReference type="Ensembl" id="ENSMMDP00005004846.1"/>
    </source>
</evidence>
<dbReference type="SUPFAM" id="SSF48726">
    <property type="entry name" value="Immunoglobulin"/>
    <property type="match status" value="1"/>
</dbReference>
<dbReference type="Ensembl" id="ENSMMDT00005004983.1">
    <property type="protein sequence ID" value="ENSMMDP00005004846.1"/>
    <property type="gene ID" value="ENSMMDG00005002677.1"/>
</dbReference>
<dbReference type="Proteomes" id="UP000472263">
    <property type="component" value="Chromosome 22"/>
</dbReference>
<dbReference type="GeneTree" id="ENSGT00610000086518"/>
<keyword evidence="6" id="KW-1185">Reference proteome</keyword>
<sequence length="237" mass="26887">TICVTCSFSPGLTNCSLFAGAEKQVYLADGGKLILESPIPAELKPLRRILWKYNGDMVVEWVEKLGSVEYYGAFQGHTTLDRKTARLEINDLTLIYSGVYSLELNDQLQSETYKVIVISKYRVSKPTVRVEPPFCSSTSSLCKLSCNGGIQEAEPISYSWRQDTGDWTESSKLMDITKNDNHVENFFCQMKNPVSEEESEPWKNEFYKGLSFTLHSKMNKSLTFCQHTHAGLAVWCY</sequence>
<dbReference type="AlphaFoldDB" id="A0A667X7G3"/>
<dbReference type="InParanoid" id="A0A667X7G3"/>
<comment type="subcellular location">
    <subcellularLocation>
        <location evidence="1">Membrane</location>
    </subcellularLocation>
</comment>
<reference evidence="5" key="1">
    <citation type="submission" date="2019-06" db="EMBL/GenBank/DDBJ databases">
        <authorList>
            <consortium name="Wellcome Sanger Institute Data Sharing"/>
        </authorList>
    </citation>
    <scope>NUCLEOTIDE SEQUENCE [LARGE SCALE GENOMIC DNA]</scope>
</reference>
<keyword evidence="4" id="KW-0325">Glycoprotein</keyword>
<evidence type="ECO:0000256" key="4">
    <source>
        <dbReference type="ARBA" id="ARBA00023180"/>
    </source>
</evidence>
<reference evidence="5" key="2">
    <citation type="submission" date="2025-08" db="UniProtKB">
        <authorList>
            <consortium name="Ensembl"/>
        </authorList>
    </citation>
    <scope>IDENTIFICATION</scope>
</reference>
<dbReference type="InterPro" id="IPR036179">
    <property type="entry name" value="Ig-like_dom_sf"/>
</dbReference>
<evidence type="ECO:0000256" key="2">
    <source>
        <dbReference type="ARBA" id="ARBA00022729"/>
    </source>
</evidence>
<keyword evidence="2" id="KW-0732">Signal</keyword>